<organism evidence="1 2">
    <name type="scientific">Candidatus Rhodoluna planktonica</name>
    <dbReference type="NCBI Taxonomy" id="535712"/>
    <lineage>
        <taxon>Bacteria</taxon>
        <taxon>Bacillati</taxon>
        <taxon>Actinomycetota</taxon>
        <taxon>Actinomycetes</taxon>
        <taxon>Micrococcales</taxon>
        <taxon>Microbacteriaceae</taxon>
        <taxon>Luna cluster</taxon>
        <taxon>Luna-1 subcluster</taxon>
        <taxon>Rhodoluna</taxon>
    </lineage>
</organism>
<dbReference type="Gene3D" id="1.10.287.100">
    <property type="match status" value="1"/>
</dbReference>
<sequence>MDSRLFKLQGHFAEIPLGLPLVCNLNGFTDAGGTSSQLSQHLFTNLQHELVATFLNDELLDYRSRRPLMYFDKDHIADYDAPELALYLVEDDANQKFLLLNGYEPDFRWEEFTDELVNLAKQLEISGVTWVHSIPFPTPHTRPLGMTVSGNRVEMIDQFSEWKPQTQVPGNVLHLLEYKASQAEIDVVGFVLLVPHYLSESDFPLTALTAVEQIMATTGLVIPSDDLRAQNNEFAAKLNAQVAESEDLQKMVQALENGYGSEKMGPIRAPIRRPETRIPDAEEIAIELEEFLAKKNLEAED</sequence>
<dbReference type="Gene3D" id="3.40.50.10900">
    <property type="entry name" value="PAC-like subunit"/>
    <property type="match status" value="1"/>
</dbReference>
<dbReference type="OrthoDB" id="3733464at2"/>
<gene>
    <name evidence="1" type="ORF">A4Z71_03250</name>
</gene>
<accession>A0A1D9DYY3</accession>
<dbReference type="Proteomes" id="UP000243784">
    <property type="component" value="Chromosome"/>
</dbReference>
<dbReference type="InterPro" id="IPR019151">
    <property type="entry name" value="Proteasome_assmbl_chaperone_2"/>
</dbReference>
<dbReference type="KEGG" id="rpla:A4Z71_03250"/>
<dbReference type="STRING" id="535712.A4Z71_03250"/>
<dbReference type="InterPro" id="IPR008492">
    <property type="entry name" value="Rv2714-like"/>
</dbReference>
<dbReference type="SUPFAM" id="SSF159659">
    <property type="entry name" value="Cgl1923-like"/>
    <property type="match status" value="1"/>
</dbReference>
<dbReference type="EMBL" id="CP015208">
    <property type="protein sequence ID" value="AOY56007.1"/>
    <property type="molecule type" value="Genomic_DNA"/>
</dbReference>
<dbReference type="PIRSF" id="PIRSF028754">
    <property type="entry name" value="UCP028754"/>
    <property type="match status" value="1"/>
</dbReference>
<protein>
    <recommendedName>
        <fullName evidence="3">PAC2 family protein</fullName>
    </recommendedName>
</protein>
<reference evidence="1 2" key="1">
    <citation type="journal article" date="2016" name="Biochim. Biophys. Acta">
        <title>Photochemical characterization of actinorhodopsin and its functional existence in the natural host.</title>
        <authorList>
            <person name="Nakamura S."/>
            <person name="Kikukawa T."/>
            <person name="Tamogami J."/>
            <person name="Kamiya M."/>
            <person name="Aizawa T."/>
            <person name="Hahn M.W."/>
            <person name="Ihara K."/>
            <person name="Kamo N."/>
            <person name="Demura M."/>
        </authorList>
    </citation>
    <scope>NUCLEOTIDE SEQUENCE [LARGE SCALE GENOMIC DNA]</scope>
    <source>
        <strain evidence="1 2">MWH-Dar1</strain>
    </source>
</reference>
<dbReference type="Pfam" id="PF09754">
    <property type="entry name" value="PAC2"/>
    <property type="match status" value="1"/>
</dbReference>
<evidence type="ECO:0008006" key="3">
    <source>
        <dbReference type="Google" id="ProtNLM"/>
    </source>
</evidence>
<keyword evidence="2" id="KW-1185">Reference proteome</keyword>
<evidence type="ECO:0000313" key="1">
    <source>
        <dbReference type="EMBL" id="AOY56007.1"/>
    </source>
</evidence>
<dbReference type="AlphaFoldDB" id="A0A1D9DYY3"/>
<proteinExistence type="predicted"/>
<dbReference type="RefSeq" id="WP_070954516.1">
    <property type="nucleotide sequence ID" value="NZ_CP015208.1"/>
</dbReference>
<name>A0A1D9DYY3_9MICO</name>
<dbReference type="InterPro" id="IPR038389">
    <property type="entry name" value="PSMG2_sf"/>
</dbReference>
<evidence type="ECO:0000313" key="2">
    <source>
        <dbReference type="Proteomes" id="UP000243784"/>
    </source>
</evidence>